<evidence type="ECO:0000313" key="2">
    <source>
        <dbReference type="EMBL" id="KIO13736.1"/>
    </source>
</evidence>
<dbReference type="HOGENOM" id="CLU_2639078_0_0_1"/>
<reference evidence="2 3" key="1">
    <citation type="submission" date="2014-04" db="EMBL/GenBank/DDBJ databases">
        <authorList>
            <consortium name="DOE Joint Genome Institute"/>
            <person name="Kuo A."/>
            <person name="Kohler A."/>
            <person name="Costa M.D."/>
            <person name="Nagy L.G."/>
            <person name="Floudas D."/>
            <person name="Copeland A."/>
            <person name="Barry K.W."/>
            <person name="Cichocki N."/>
            <person name="Veneault-Fourrey C."/>
            <person name="LaButti K."/>
            <person name="Lindquist E.A."/>
            <person name="Lipzen A."/>
            <person name="Lundell T."/>
            <person name="Morin E."/>
            <person name="Murat C."/>
            <person name="Sun H."/>
            <person name="Tunlid A."/>
            <person name="Henrissat B."/>
            <person name="Grigoriev I.V."/>
            <person name="Hibbett D.S."/>
            <person name="Martin F."/>
            <person name="Nordberg H.P."/>
            <person name="Cantor M.N."/>
            <person name="Hua S.X."/>
        </authorList>
    </citation>
    <scope>NUCLEOTIDE SEQUENCE [LARGE SCALE GENOMIC DNA]</scope>
    <source>
        <strain evidence="2 3">Marx 270</strain>
    </source>
</reference>
<protein>
    <submittedName>
        <fullName evidence="2">Uncharacterized protein</fullName>
    </submittedName>
</protein>
<reference evidence="3" key="2">
    <citation type="submission" date="2015-01" db="EMBL/GenBank/DDBJ databases">
        <title>Evolutionary Origins and Diversification of the Mycorrhizal Mutualists.</title>
        <authorList>
            <consortium name="DOE Joint Genome Institute"/>
            <consortium name="Mycorrhizal Genomics Consortium"/>
            <person name="Kohler A."/>
            <person name="Kuo A."/>
            <person name="Nagy L.G."/>
            <person name="Floudas D."/>
            <person name="Copeland A."/>
            <person name="Barry K.W."/>
            <person name="Cichocki N."/>
            <person name="Veneault-Fourrey C."/>
            <person name="LaButti K."/>
            <person name="Lindquist E.A."/>
            <person name="Lipzen A."/>
            <person name="Lundell T."/>
            <person name="Morin E."/>
            <person name="Murat C."/>
            <person name="Riley R."/>
            <person name="Ohm R."/>
            <person name="Sun H."/>
            <person name="Tunlid A."/>
            <person name="Henrissat B."/>
            <person name="Grigoriev I.V."/>
            <person name="Hibbett D.S."/>
            <person name="Martin F."/>
        </authorList>
    </citation>
    <scope>NUCLEOTIDE SEQUENCE [LARGE SCALE GENOMIC DNA]</scope>
    <source>
        <strain evidence="3">Marx 270</strain>
    </source>
</reference>
<gene>
    <name evidence="2" type="ORF">M404DRAFT_594883</name>
</gene>
<dbReference type="AlphaFoldDB" id="A0A0C3PWK2"/>
<sequence>MCYSACISSRLVAYEQSNPMAKVTYLSQRASNRLKTGSIDMLCYDSHRSPDSTPTKKKRGGSHDSHWPRLHSFYCTP</sequence>
<dbReference type="InParanoid" id="A0A0C3PWK2"/>
<organism evidence="2 3">
    <name type="scientific">Pisolithus tinctorius Marx 270</name>
    <dbReference type="NCBI Taxonomy" id="870435"/>
    <lineage>
        <taxon>Eukaryota</taxon>
        <taxon>Fungi</taxon>
        <taxon>Dikarya</taxon>
        <taxon>Basidiomycota</taxon>
        <taxon>Agaricomycotina</taxon>
        <taxon>Agaricomycetes</taxon>
        <taxon>Agaricomycetidae</taxon>
        <taxon>Boletales</taxon>
        <taxon>Sclerodermatineae</taxon>
        <taxon>Pisolithaceae</taxon>
        <taxon>Pisolithus</taxon>
    </lineage>
</organism>
<accession>A0A0C3PWK2</accession>
<evidence type="ECO:0000256" key="1">
    <source>
        <dbReference type="SAM" id="MobiDB-lite"/>
    </source>
</evidence>
<dbReference type="Proteomes" id="UP000054217">
    <property type="component" value="Unassembled WGS sequence"/>
</dbReference>
<evidence type="ECO:0000313" key="3">
    <source>
        <dbReference type="Proteomes" id="UP000054217"/>
    </source>
</evidence>
<name>A0A0C3PWK2_PISTI</name>
<proteinExistence type="predicted"/>
<keyword evidence="3" id="KW-1185">Reference proteome</keyword>
<feature type="region of interest" description="Disordered" evidence="1">
    <location>
        <begin position="46"/>
        <end position="77"/>
    </location>
</feature>
<dbReference type="EMBL" id="KN831946">
    <property type="protein sequence ID" value="KIO13736.1"/>
    <property type="molecule type" value="Genomic_DNA"/>
</dbReference>